<evidence type="ECO:0000313" key="3">
    <source>
        <dbReference type="Proteomes" id="UP000429607"/>
    </source>
</evidence>
<evidence type="ECO:0000313" key="2">
    <source>
        <dbReference type="EMBL" id="KAE8956212.1"/>
    </source>
</evidence>
<accession>A0A6A3GFT6</accession>
<reference evidence="2 3" key="1">
    <citation type="submission" date="2018-09" db="EMBL/GenBank/DDBJ databases">
        <title>Genomic investigation of the strawberry pathogen Phytophthora fragariae indicates pathogenicity is determined by transcriptional variation in three key races.</title>
        <authorList>
            <person name="Adams T.M."/>
            <person name="Armitage A.D."/>
            <person name="Sobczyk M.K."/>
            <person name="Bates H.J."/>
            <person name="Dunwell J.M."/>
            <person name="Nellist C.F."/>
            <person name="Harrison R.J."/>
        </authorList>
    </citation>
    <scope>NUCLEOTIDE SEQUENCE [LARGE SCALE GENOMIC DNA]</scope>
    <source>
        <strain evidence="2 3">SCRP249</strain>
    </source>
</reference>
<protein>
    <submittedName>
        <fullName evidence="2">Uncharacterized protein</fullName>
    </submittedName>
</protein>
<feature type="compositionally biased region" description="Polar residues" evidence="1">
    <location>
        <begin position="36"/>
        <end position="47"/>
    </location>
</feature>
<name>A0A6A3GFT6_9STRA</name>
<dbReference type="Proteomes" id="UP000429607">
    <property type="component" value="Unassembled WGS sequence"/>
</dbReference>
<dbReference type="AlphaFoldDB" id="A0A6A3GFT6"/>
<proteinExistence type="predicted"/>
<comment type="caution">
    <text evidence="2">The sequence shown here is derived from an EMBL/GenBank/DDBJ whole genome shotgun (WGS) entry which is preliminary data.</text>
</comment>
<evidence type="ECO:0000256" key="1">
    <source>
        <dbReference type="SAM" id="MobiDB-lite"/>
    </source>
</evidence>
<dbReference type="EMBL" id="QXFV01008712">
    <property type="protein sequence ID" value="KAE8956212.1"/>
    <property type="molecule type" value="Genomic_DNA"/>
</dbReference>
<organism evidence="2 3">
    <name type="scientific">Phytophthora rubi</name>
    <dbReference type="NCBI Taxonomy" id="129364"/>
    <lineage>
        <taxon>Eukaryota</taxon>
        <taxon>Sar</taxon>
        <taxon>Stramenopiles</taxon>
        <taxon>Oomycota</taxon>
        <taxon>Peronosporomycetes</taxon>
        <taxon>Peronosporales</taxon>
        <taxon>Peronosporaceae</taxon>
        <taxon>Phytophthora</taxon>
    </lineage>
</organism>
<feature type="compositionally biased region" description="Basic and acidic residues" evidence="1">
    <location>
        <begin position="1"/>
        <end position="13"/>
    </location>
</feature>
<gene>
    <name evidence="2" type="ORF">PR001_g31811</name>
</gene>
<feature type="region of interest" description="Disordered" evidence="1">
    <location>
        <begin position="1"/>
        <end position="47"/>
    </location>
</feature>
<sequence length="199" mass="22408">MVGKPRHDAETTKLTKKSTKSAAKVVTREQHIGGPATSNETAATQQPSLTPYERMRQLLAQREPVAGPVVVDTAEGLKRHVQDSECDCKACIRMKLLWISGHKYKDWKLARLHLVDAKAPESLEEMLKVFRDRYESNRQEIDSLLVTATVWNVESDSELLPTPGCVVEISDYTNLQLYGDTQCQLTTRLSQINWEGKAL</sequence>